<evidence type="ECO:0000313" key="2">
    <source>
        <dbReference type="Proteomes" id="UP000187406"/>
    </source>
</evidence>
<dbReference type="Proteomes" id="UP000187406">
    <property type="component" value="Unassembled WGS sequence"/>
</dbReference>
<reference evidence="2" key="1">
    <citation type="submission" date="2016-04" db="EMBL/GenBank/DDBJ databases">
        <title>Cephalotus genome sequencing.</title>
        <authorList>
            <person name="Fukushima K."/>
            <person name="Hasebe M."/>
            <person name="Fang X."/>
        </authorList>
    </citation>
    <scope>NUCLEOTIDE SEQUENCE [LARGE SCALE GENOMIC DNA]</scope>
    <source>
        <strain evidence="2">cv. St1</strain>
    </source>
</reference>
<dbReference type="EMBL" id="BDDD01000819">
    <property type="protein sequence ID" value="GAV70522.1"/>
    <property type="molecule type" value="Genomic_DNA"/>
</dbReference>
<gene>
    <name evidence="1" type="ORF">CFOL_v3_14020</name>
</gene>
<comment type="caution">
    <text evidence="1">The sequence shown here is derived from an EMBL/GenBank/DDBJ whole genome shotgun (WGS) entry which is preliminary data.</text>
</comment>
<accession>A0A1Q3BRN2</accession>
<sequence length="140" mass="16127">MPKTKHTSQGGKTPVGSRYKNCYAARKVFCGRTVNFSFTTGDKFKLEQWFEALGWRDYFTTNAPYYIETVKEFYSNLSNIGDSCSHNLELKTKVNRVIIKFDDKVLGNILNVPAVGSKFFETKKWSEDPDLVLEDCLRVF</sequence>
<evidence type="ECO:0000313" key="1">
    <source>
        <dbReference type="EMBL" id="GAV70522.1"/>
    </source>
</evidence>
<dbReference type="AlphaFoldDB" id="A0A1Q3BRN2"/>
<organism evidence="1 2">
    <name type="scientific">Cephalotus follicularis</name>
    <name type="common">Albany pitcher plant</name>
    <dbReference type="NCBI Taxonomy" id="3775"/>
    <lineage>
        <taxon>Eukaryota</taxon>
        <taxon>Viridiplantae</taxon>
        <taxon>Streptophyta</taxon>
        <taxon>Embryophyta</taxon>
        <taxon>Tracheophyta</taxon>
        <taxon>Spermatophyta</taxon>
        <taxon>Magnoliopsida</taxon>
        <taxon>eudicotyledons</taxon>
        <taxon>Gunneridae</taxon>
        <taxon>Pentapetalae</taxon>
        <taxon>rosids</taxon>
        <taxon>fabids</taxon>
        <taxon>Oxalidales</taxon>
        <taxon>Cephalotaceae</taxon>
        <taxon>Cephalotus</taxon>
    </lineage>
</organism>
<proteinExistence type="predicted"/>
<keyword evidence="2" id="KW-1185">Reference proteome</keyword>
<name>A0A1Q3BRN2_CEPFO</name>
<dbReference type="InParanoid" id="A0A1Q3BRN2"/>
<protein>
    <submittedName>
        <fullName evidence="1">Uncharacterized protein</fullName>
    </submittedName>
</protein>